<proteinExistence type="predicted"/>
<dbReference type="InParanoid" id="A0A0C3BFZ3"/>
<dbReference type="AlphaFoldDB" id="A0A0C3BFZ3"/>
<dbReference type="OrthoDB" id="2593559at2759"/>
<reference evidence="3" key="2">
    <citation type="submission" date="2015-01" db="EMBL/GenBank/DDBJ databases">
        <title>Evolutionary Origins and Diversification of the Mycorrhizal Mutualists.</title>
        <authorList>
            <consortium name="DOE Joint Genome Institute"/>
            <consortium name="Mycorrhizal Genomics Consortium"/>
            <person name="Kohler A."/>
            <person name="Kuo A."/>
            <person name="Nagy L.G."/>
            <person name="Floudas D."/>
            <person name="Copeland A."/>
            <person name="Barry K.W."/>
            <person name="Cichocki N."/>
            <person name="Veneault-Fourrey C."/>
            <person name="LaButti K."/>
            <person name="Lindquist E.A."/>
            <person name="Lipzen A."/>
            <person name="Lundell T."/>
            <person name="Morin E."/>
            <person name="Murat C."/>
            <person name="Riley R."/>
            <person name="Ohm R."/>
            <person name="Sun H."/>
            <person name="Tunlid A."/>
            <person name="Henrissat B."/>
            <person name="Grigoriev I.V."/>
            <person name="Hibbett D.S."/>
            <person name="Martin F."/>
        </authorList>
    </citation>
    <scope>NUCLEOTIDE SEQUENCE [LARGE SCALE GENOMIC DNA]</scope>
    <source>
        <strain evidence="3">F 1598</strain>
    </source>
</reference>
<keyword evidence="3" id="KW-1185">Reference proteome</keyword>
<dbReference type="EMBL" id="KN833036">
    <property type="protein sequence ID" value="KIM76272.1"/>
    <property type="molecule type" value="Genomic_DNA"/>
</dbReference>
<evidence type="ECO:0000313" key="2">
    <source>
        <dbReference type="EMBL" id="KIM76272.1"/>
    </source>
</evidence>
<reference evidence="2 3" key="1">
    <citation type="submission" date="2014-04" db="EMBL/GenBank/DDBJ databases">
        <authorList>
            <consortium name="DOE Joint Genome Institute"/>
            <person name="Kuo A."/>
            <person name="Tarkka M."/>
            <person name="Buscot F."/>
            <person name="Kohler A."/>
            <person name="Nagy L.G."/>
            <person name="Floudas D."/>
            <person name="Copeland A."/>
            <person name="Barry K.W."/>
            <person name="Cichocki N."/>
            <person name="Veneault-Fourrey C."/>
            <person name="LaButti K."/>
            <person name="Lindquist E.A."/>
            <person name="Lipzen A."/>
            <person name="Lundell T."/>
            <person name="Morin E."/>
            <person name="Murat C."/>
            <person name="Sun H."/>
            <person name="Tunlid A."/>
            <person name="Henrissat B."/>
            <person name="Grigoriev I.V."/>
            <person name="Hibbett D.S."/>
            <person name="Martin F."/>
            <person name="Nordberg H.P."/>
            <person name="Cantor M.N."/>
            <person name="Hua S.X."/>
        </authorList>
    </citation>
    <scope>NUCLEOTIDE SEQUENCE [LARGE SCALE GENOMIC DNA]</scope>
    <source>
        <strain evidence="2 3">F 1598</strain>
    </source>
</reference>
<dbReference type="Proteomes" id="UP000054166">
    <property type="component" value="Unassembled WGS sequence"/>
</dbReference>
<dbReference type="HOGENOM" id="CLU_1489541_0_0_1"/>
<name>A0A0C3BFZ3_PILCF</name>
<organism evidence="2 3">
    <name type="scientific">Piloderma croceum (strain F 1598)</name>
    <dbReference type="NCBI Taxonomy" id="765440"/>
    <lineage>
        <taxon>Eukaryota</taxon>
        <taxon>Fungi</taxon>
        <taxon>Dikarya</taxon>
        <taxon>Basidiomycota</taxon>
        <taxon>Agaricomycotina</taxon>
        <taxon>Agaricomycetes</taxon>
        <taxon>Agaricomycetidae</taxon>
        <taxon>Atheliales</taxon>
        <taxon>Atheliaceae</taxon>
        <taxon>Piloderma</taxon>
    </lineage>
</organism>
<sequence length="181" mass="19738">MKAVGYPQSIANTTLLSMPRSLLPPLAAGKSGDDRKNVMFDSKYGGVDVSISAPNVYEACLKKQTSLDIKAERGSIHLKLRTCPSPSTVPIPFFLNMTGFYSSVNVALPHTFQGPMTVYSSQHCFVGDISLFSDKDGGWKGDEVNIRMERARVKVQFVDEAEPETPSGKAGLIFRMFGAIL</sequence>
<evidence type="ECO:0000313" key="3">
    <source>
        <dbReference type="Proteomes" id="UP000054166"/>
    </source>
</evidence>
<protein>
    <recommendedName>
        <fullName evidence="1">DUF7330 domain-containing protein</fullName>
    </recommendedName>
</protein>
<dbReference type="Pfam" id="PF24016">
    <property type="entry name" value="DUF7330"/>
    <property type="match status" value="1"/>
</dbReference>
<gene>
    <name evidence="2" type="ORF">PILCRDRAFT_12878</name>
</gene>
<accession>A0A0C3BFZ3</accession>
<dbReference type="InterPro" id="IPR055754">
    <property type="entry name" value="DUF7330"/>
</dbReference>
<feature type="domain" description="DUF7330" evidence="1">
    <location>
        <begin position="16"/>
        <end position="121"/>
    </location>
</feature>
<evidence type="ECO:0000259" key="1">
    <source>
        <dbReference type="Pfam" id="PF24016"/>
    </source>
</evidence>